<dbReference type="PANTHER" id="PTHR44324">
    <property type="entry name" value="WD40 REPEAT DOMAIN 95"/>
    <property type="match status" value="1"/>
</dbReference>
<evidence type="ECO:0000256" key="3">
    <source>
        <dbReference type="ARBA" id="ARBA00022837"/>
    </source>
</evidence>
<dbReference type="Pfam" id="PF13499">
    <property type="entry name" value="EF-hand_7"/>
    <property type="match status" value="1"/>
</dbReference>
<comment type="caution">
    <text evidence="7">The sequence shown here is derived from an EMBL/GenBank/DDBJ whole genome shotgun (WGS) entry which is preliminary data.</text>
</comment>
<dbReference type="AlphaFoldDB" id="A0A8J8NZS2"/>
<dbReference type="InterPro" id="IPR001680">
    <property type="entry name" value="WD40_rpt"/>
</dbReference>
<feature type="repeat" description="WD" evidence="4">
    <location>
        <begin position="539"/>
        <end position="580"/>
    </location>
</feature>
<accession>A0A8J8NZS2</accession>
<gene>
    <name evidence="7" type="ORF">FGO68_gene14819</name>
</gene>
<feature type="region of interest" description="Disordered" evidence="5">
    <location>
        <begin position="115"/>
        <end position="137"/>
    </location>
</feature>
<proteinExistence type="predicted"/>
<dbReference type="OrthoDB" id="10251381at2759"/>
<evidence type="ECO:0000256" key="4">
    <source>
        <dbReference type="PROSITE-ProRule" id="PRU00221"/>
    </source>
</evidence>
<dbReference type="Gene3D" id="2.130.10.10">
    <property type="entry name" value="YVTN repeat-like/Quinoprotein amine dehydrogenase"/>
    <property type="match status" value="4"/>
</dbReference>
<dbReference type="Proteomes" id="UP000785679">
    <property type="component" value="Unassembled WGS sequence"/>
</dbReference>
<name>A0A8J8NZS2_HALGN</name>
<protein>
    <recommendedName>
        <fullName evidence="6">EF-hand domain-containing protein</fullName>
    </recommendedName>
</protein>
<evidence type="ECO:0000256" key="5">
    <source>
        <dbReference type="SAM" id="MobiDB-lite"/>
    </source>
</evidence>
<feature type="repeat" description="WD" evidence="4">
    <location>
        <begin position="412"/>
        <end position="444"/>
    </location>
</feature>
<evidence type="ECO:0000313" key="7">
    <source>
        <dbReference type="EMBL" id="TNV85237.1"/>
    </source>
</evidence>
<dbReference type="InterPro" id="IPR002048">
    <property type="entry name" value="EF_hand_dom"/>
</dbReference>
<dbReference type="SUPFAM" id="SSF47473">
    <property type="entry name" value="EF-hand"/>
    <property type="match status" value="1"/>
</dbReference>
<feature type="repeat" description="WD" evidence="4">
    <location>
        <begin position="688"/>
        <end position="724"/>
    </location>
</feature>
<dbReference type="PROSITE" id="PS50222">
    <property type="entry name" value="EF_HAND_2"/>
    <property type="match status" value="2"/>
</dbReference>
<dbReference type="InterPro" id="IPR018247">
    <property type="entry name" value="EF_Hand_1_Ca_BS"/>
</dbReference>
<dbReference type="InterPro" id="IPR015943">
    <property type="entry name" value="WD40/YVTN_repeat-like_dom_sf"/>
</dbReference>
<dbReference type="Pfam" id="PF00400">
    <property type="entry name" value="WD40"/>
    <property type="match status" value="5"/>
</dbReference>
<keyword evidence="1 4" id="KW-0853">WD repeat</keyword>
<dbReference type="EMBL" id="RRYP01002000">
    <property type="protein sequence ID" value="TNV85237.1"/>
    <property type="molecule type" value="Genomic_DNA"/>
</dbReference>
<dbReference type="InterPro" id="IPR051242">
    <property type="entry name" value="WD-EF-hand_domain"/>
</dbReference>
<evidence type="ECO:0000259" key="6">
    <source>
        <dbReference type="PROSITE" id="PS50222"/>
    </source>
</evidence>
<dbReference type="SMART" id="SM00054">
    <property type="entry name" value="EFh"/>
    <property type="match status" value="2"/>
</dbReference>
<dbReference type="SUPFAM" id="SSF82171">
    <property type="entry name" value="DPP6 N-terminal domain-like"/>
    <property type="match status" value="1"/>
</dbReference>
<dbReference type="GO" id="GO:0005509">
    <property type="term" value="F:calcium ion binding"/>
    <property type="evidence" value="ECO:0007669"/>
    <property type="project" value="InterPro"/>
</dbReference>
<dbReference type="Gene3D" id="1.10.238.10">
    <property type="entry name" value="EF-hand"/>
    <property type="match status" value="1"/>
</dbReference>
<dbReference type="PROSITE" id="PS00018">
    <property type="entry name" value="EF_HAND_1"/>
    <property type="match status" value="2"/>
</dbReference>
<keyword evidence="8" id="KW-1185">Reference proteome</keyword>
<organism evidence="7 8">
    <name type="scientific">Halteria grandinella</name>
    <dbReference type="NCBI Taxonomy" id="5974"/>
    <lineage>
        <taxon>Eukaryota</taxon>
        <taxon>Sar</taxon>
        <taxon>Alveolata</taxon>
        <taxon>Ciliophora</taxon>
        <taxon>Intramacronucleata</taxon>
        <taxon>Spirotrichea</taxon>
        <taxon>Stichotrichia</taxon>
        <taxon>Sporadotrichida</taxon>
        <taxon>Halteriidae</taxon>
        <taxon>Halteria</taxon>
    </lineage>
</organism>
<dbReference type="InterPro" id="IPR019775">
    <property type="entry name" value="WD40_repeat_CS"/>
</dbReference>
<sequence length="1064" mass="121147">MELRELFEAADTDKGGALEIDEFTEAFGGVLGKGMNEKQLKQLFMKIDADSNGSVEWHEFMNYMLLENQTLSSMKQEHFEYVKSNKPDPPPKTERQCHNDMITCVIVIQQEEYQENRGGSSSQQPPQAGGGAGSKALVSTESQKKNIRFVTSSRDGTVKVWLGLQLKWEKTIQVSQSWVTCLTFMNQSKRLVAASANRMITFYDLNQTNYYTPVSRIENLVGVPLCLEYYAWPKNKDARLESLLVGDDLGICHLYNFTSTDWHYCEFKLGSRQANECHQHEIEERFNQKIKDQYDHHSVDKKVAGGKMKQSALKSAGMSIMEGGGAGMMMAGGGKIEEKKKAMAASSILKKKAFAYEKKEHGIQIIEKQIHKGWITKIKFYPDLNYIVSSSLDGFIHIHDIEDLSYKENKTFNLHQKGVNSFVYSSKHRFIASCGEERHIIMWDPFTLGALSYLYGHNTSVQDLTLNEDRYHLISLGTDKVVKIWDIRTYACIQTIFDKICYRPEDRLTSIYFDRTTNNILACSRKINLWFFKTQEEIKTSHEYPVQFALYNGEFEAVVSGDDGSFIAVWDIETGKLMSKFGDSHGKAKITAGCFDSTQRRLITTGSDGTARMWNFSNGQCLTELLSDDSGRHIEQEITGVACAFEESEVSEKMAHVIAVGWDRKIHIWADEKEEEVVCNKVLPRNEQRGHGDDIMCVAYNKENQLIYTGGHDGSLIGWNFETGYIKFYLHELDPTCMSKSGNHILESKSVDCIVILYEPKLICSVSADQMIRFWDFDPTNTRQPVFTFYGDHEKLDALSAIATTKDNKYLITGDTAGCMKMWDFTQFVFRQHHTSDTISQRWFIQAHRRVINCIEVVELGAQGEPDSNDRKFIVSSSNDHNIHLTRFLDGVHIGQFGQDSMWNIHDLSAFANRPPRYTRSWLARLKKQRREGRKKQVGFKSDTKGGISDDGGSLSPARSPTRKMTMGGAGVATDEEDKESGGSSSEDEGKGVTIKGASQYLAYQPKDKKADKNKNVNEERYFKNILRLEPQIDKGNHLKHLKNKLFNEFKHKYKNNNNAFLND</sequence>
<feature type="compositionally biased region" description="Low complexity" evidence="5">
    <location>
        <begin position="118"/>
        <end position="127"/>
    </location>
</feature>
<feature type="domain" description="EF-hand" evidence="6">
    <location>
        <begin position="1"/>
        <end position="33"/>
    </location>
</feature>
<dbReference type="PANTHER" id="PTHR44324:SF4">
    <property type="entry name" value="WD40 REPEAT DOMAIN 95"/>
    <property type="match status" value="1"/>
</dbReference>
<dbReference type="SUPFAM" id="SSF50978">
    <property type="entry name" value="WD40 repeat-like"/>
    <property type="match status" value="1"/>
</dbReference>
<dbReference type="SMART" id="SM00320">
    <property type="entry name" value="WD40"/>
    <property type="match status" value="13"/>
</dbReference>
<keyword evidence="2" id="KW-0677">Repeat</keyword>
<evidence type="ECO:0000256" key="1">
    <source>
        <dbReference type="ARBA" id="ARBA00022574"/>
    </source>
</evidence>
<keyword evidence="3" id="KW-0106">Calcium</keyword>
<feature type="repeat" description="WD" evidence="4">
    <location>
        <begin position="454"/>
        <end position="495"/>
    </location>
</feature>
<reference evidence="7" key="1">
    <citation type="submission" date="2019-06" db="EMBL/GenBank/DDBJ databases">
        <authorList>
            <person name="Zheng W."/>
        </authorList>
    </citation>
    <scope>NUCLEOTIDE SEQUENCE</scope>
    <source>
        <strain evidence="7">QDHG01</strain>
    </source>
</reference>
<evidence type="ECO:0000256" key="2">
    <source>
        <dbReference type="ARBA" id="ARBA00022737"/>
    </source>
</evidence>
<dbReference type="PROSITE" id="PS00678">
    <property type="entry name" value="WD_REPEATS_1"/>
    <property type="match status" value="3"/>
</dbReference>
<feature type="repeat" description="WD" evidence="4">
    <location>
        <begin position="595"/>
        <end position="624"/>
    </location>
</feature>
<dbReference type="CDD" id="cd00200">
    <property type="entry name" value="WD40"/>
    <property type="match status" value="1"/>
</dbReference>
<dbReference type="PROSITE" id="PS50082">
    <property type="entry name" value="WD_REPEATS_2"/>
    <property type="match status" value="5"/>
</dbReference>
<dbReference type="InterPro" id="IPR011047">
    <property type="entry name" value="Quinoprotein_ADH-like_sf"/>
</dbReference>
<dbReference type="InterPro" id="IPR011992">
    <property type="entry name" value="EF-hand-dom_pair"/>
</dbReference>
<dbReference type="PROSITE" id="PS50294">
    <property type="entry name" value="WD_REPEATS_REGION"/>
    <property type="match status" value="2"/>
</dbReference>
<evidence type="ECO:0000313" key="8">
    <source>
        <dbReference type="Proteomes" id="UP000785679"/>
    </source>
</evidence>
<dbReference type="InterPro" id="IPR036322">
    <property type="entry name" value="WD40_repeat_dom_sf"/>
</dbReference>
<feature type="domain" description="EF-hand" evidence="6">
    <location>
        <begin position="35"/>
        <end position="70"/>
    </location>
</feature>
<feature type="region of interest" description="Disordered" evidence="5">
    <location>
        <begin position="928"/>
        <end position="994"/>
    </location>
</feature>
<dbReference type="CDD" id="cd00051">
    <property type="entry name" value="EFh"/>
    <property type="match status" value="1"/>
</dbReference>
<feature type="compositionally biased region" description="Basic residues" evidence="5">
    <location>
        <begin position="928"/>
        <end position="938"/>
    </location>
</feature>
<dbReference type="SUPFAM" id="SSF50998">
    <property type="entry name" value="Quinoprotein alcohol dehydrogenase-like"/>
    <property type="match status" value="1"/>
</dbReference>